<dbReference type="AlphaFoldDB" id="A0A557QWZ2"/>
<dbReference type="SMART" id="SM00345">
    <property type="entry name" value="HTH_GNTR"/>
    <property type="match status" value="1"/>
</dbReference>
<dbReference type="SUPFAM" id="SSF46785">
    <property type="entry name" value="Winged helix' DNA-binding domain"/>
    <property type="match status" value="1"/>
</dbReference>
<name>A0A557QWZ2_9RHOO</name>
<keyword evidence="8" id="KW-1185">Reference proteome</keyword>
<evidence type="ECO:0000256" key="4">
    <source>
        <dbReference type="ARBA" id="ARBA00023125"/>
    </source>
</evidence>
<keyword evidence="2" id="KW-0663">Pyridoxal phosphate</keyword>
<evidence type="ECO:0000313" key="8">
    <source>
        <dbReference type="Proteomes" id="UP000319502"/>
    </source>
</evidence>
<dbReference type="PANTHER" id="PTHR46577">
    <property type="entry name" value="HTH-TYPE TRANSCRIPTIONAL REGULATORY PROTEIN GABR"/>
    <property type="match status" value="1"/>
</dbReference>
<keyword evidence="7" id="KW-0808">Transferase</keyword>
<accession>A0A557QWZ2</accession>
<dbReference type="InterPro" id="IPR036390">
    <property type="entry name" value="WH_DNA-bd_sf"/>
</dbReference>
<evidence type="ECO:0000259" key="6">
    <source>
        <dbReference type="PROSITE" id="PS50949"/>
    </source>
</evidence>
<keyword evidence="4" id="KW-0238">DNA-binding</keyword>
<dbReference type="PROSITE" id="PS50949">
    <property type="entry name" value="HTH_GNTR"/>
    <property type="match status" value="1"/>
</dbReference>
<organism evidence="7 8">
    <name type="scientific">Denitromonas halophila</name>
    <dbReference type="NCBI Taxonomy" id="1629404"/>
    <lineage>
        <taxon>Bacteria</taxon>
        <taxon>Pseudomonadati</taxon>
        <taxon>Pseudomonadota</taxon>
        <taxon>Betaproteobacteria</taxon>
        <taxon>Rhodocyclales</taxon>
        <taxon>Zoogloeaceae</taxon>
        <taxon>Denitromonas</taxon>
    </lineage>
</organism>
<dbReference type="Pfam" id="PF00155">
    <property type="entry name" value="Aminotran_1_2"/>
    <property type="match status" value="1"/>
</dbReference>
<dbReference type="GO" id="GO:0008483">
    <property type="term" value="F:transaminase activity"/>
    <property type="evidence" value="ECO:0007669"/>
    <property type="project" value="UniProtKB-KW"/>
</dbReference>
<keyword evidence="7" id="KW-0032">Aminotransferase</keyword>
<evidence type="ECO:0000256" key="1">
    <source>
        <dbReference type="ARBA" id="ARBA00005384"/>
    </source>
</evidence>
<dbReference type="OrthoDB" id="9804020at2"/>
<dbReference type="Proteomes" id="UP000319502">
    <property type="component" value="Unassembled WGS sequence"/>
</dbReference>
<dbReference type="CDD" id="cd07377">
    <property type="entry name" value="WHTH_GntR"/>
    <property type="match status" value="1"/>
</dbReference>
<sequence>MSLKPHTTQWHQFFQRWANTGLSLQGQIRQMLVSVILDEQHPVDAPIPSSREMAAQLGVARNTVVIAYQQLVDEGYLVSRERKGYFINTNILAGRVERTAGPREAPLAPPEWSRRFRFRPTEQRNIQKRADWQRFPYPFLYGQFDSSLFPIADWRECCMKTLSVLEINEWAQDMIFRDDASLVEQIRTRVLPRRGVWATNDEIIITVGAQQALYLLADLLVSSDTPVGLESPGYPDARNIFSSRSQRIVNLPVDDGGLQVSDTLYTCDYIYVTPSHQCPTTVTMPIERRHALLEMAEKADFILIEDDYESENRLHGDPLPTLKSLDRSDRVIYVGSLSKSIAPGLRLGYVVGPAELITELRGIRRLNLRHPTVYMQRAFALFLSLGHHDALLRRLSAAYRQRAQRLLEALKEHLPEVQATPVSGGASCWVRGPGWLDAAELARAAAELGVLIEPGSVFFNQDTPPTNYFRLGFSSIDDEQVAPGIALLGQALRALAPREKG</sequence>
<dbReference type="CDD" id="cd00609">
    <property type="entry name" value="AAT_like"/>
    <property type="match status" value="1"/>
</dbReference>
<dbReference type="Gene3D" id="1.10.10.10">
    <property type="entry name" value="Winged helix-like DNA-binding domain superfamily/Winged helix DNA-binding domain"/>
    <property type="match status" value="1"/>
</dbReference>
<dbReference type="GO" id="GO:0030170">
    <property type="term" value="F:pyridoxal phosphate binding"/>
    <property type="evidence" value="ECO:0007669"/>
    <property type="project" value="InterPro"/>
</dbReference>
<dbReference type="InterPro" id="IPR004839">
    <property type="entry name" value="Aminotransferase_I/II_large"/>
</dbReference>
<proteinExistence type="inferred from homology"/>
<dbReference type="PANTHER" id="PTHR46577:SF1">
    <property type="entry name" value="HTH-TYPE TRANSCRIPTIONAL REGULATORY PROTEIN GABR"/>
    <property type="match status" value="1"/>
</dbReference>
<comment type="caution">
    <text evidence="7">The sequence shown here is derived from an EMBL/GenBank/DDBJ whole genome shotgun (WGS) entry which is preliminary data.</text>
</comment>
<protein>
    <submittedName>
        <fullName evidence="7">PLP-dependent aminotransferase family protein</fullName>
    </submittedName>
</protein>
<dbReference type="InterPro" id="IPR051446">
    <property type="entry name" value="HTH_trans_reg/aminotransferase"/>
</dbReference>
<dbReference type="InterPro" id="IPR015424">
    <property type="entry name" value="PyrdxlP-dep_Trfase"/>
</dbReference>
<reference evidence="7 8" key="1">
    <citation type="submission" date="2019-07" db="EMBL/GenBank/DDBJ databases">
        <title>The pathways for chlorine oxyanion respiration interact through the shared metabolite chlorate.</title>
        <authorList>
            <person name="Barnum T.P."/>
            <person name="Cheng Y."/>
            <person name="Hill K.A."/>
            <person name="Lucas L.N."/>
            <person name="Carlson H.K."/>
            <person name="Coates J.D."/>
        </authorList>
    </citation>
    <scope>NUCLEOTIDE SEQUENCE [LARGE SCALE GENOMIC DNA]</scope>
    <source>
        <strain evidence="7 8">SFB-3</strain>
    </source>
</reference>
<gene>
    <name evidence="7" type="ORF">FHP91_06995</name>
</gene>
<dbReference type="PRINTS" id="PR00035">
    <property type="entry name" value="HTHGNTR"/>
</dbReference>
<comment type="similarity">
    <text evidence="1">In the C-terminal section; belongs to the class-I pyridoxal-phosphate-dependent aminotransferase family.</text>
</comment>
<dbReference type="EMBL" id="VMNK01000006">
    <property type="protein sequence ID" value="TVO57427.1"/>
    <property type="molecule type" value="Genomic_DNA"/>
</dbReference>
<dbReference type="InterPro" id="IPR036388">
    <property type="entry name" value="WH-like_DNA-bd_sf"/>
</dbReference>
<dbReference type="Gene3D" id="3.40.640.10">
    <property type="entry name" value="Type I PLP-dependent aspartate aminotransferase-like (Major domain)"/>
    <property type="match status" value="1"/>
</dbReference>
<dbReference type="RefSeq" id="WP_144308908.1">
    <property type="nucleotide sequence ID" value="NZ_VMNK01000006.1"/>
</dbReference>
<dbReference type="SUPFAM" id="SSF53383">
    <property type="entry name" value="PLP-dependent transferases"/>
    <property type="match status" value="1"/>
</dbReference>
<keyword evidence="5" id="KW-0804">Transcription</keyword>
<dbReference type="GO" id="GO:0003700">
    <property type="term" value="F:DNA-binding transcription factor activity"/>
    <property type="evidence" value="ECO:0007669"/>
    <property type="project" value="InterPro"/>
</dbReference>
<evidence type="ECO:0000256" key="3">
    <source>
        <dbReference type="ARBA" id="ARBA00023015"/>
    </source>
</evidence>
<dbReference type="InterPro" id="IPR015421">
    <property type="entry name" value="PyrdxlP-dep_Trfase_major"/>
</dbReference>
<dbReference type="GO" id="GO:0003677">
    <property type="term" value="F:DNA binding"/>
    <property type="evidence" value="ECO:0007669"/>
    <property type="project" value="UniProtKB-KW"/>
</dbReference>
<dbReference type="InterPro" id="IPR000524">
    <property type="entry name" value="Tscrpt_reg_HTH_GntR"/>
</dbReference>
<evidence type="ECO:0000313" key="7">
    <source>
        <dbReference type="EMBL" id="TVO57427.1"/>
    </source>
</evidence>
<keyword evidence="3" id="KW-0805">Transcription regulation</keyword>
<evidence type="ECO:0000256" key="2">
    <source>
        <dbReference type="ARBA" id="ARBA00022898"/>
    </source>
</evidence>
<feature type="domain" description="HTH gntR-type" evidence="6">
    <location>
        <begin position="22"/>
        <end position="90"/>
    </location>
</feature>
<dbReference type="Pfam" id="PF00392">
    <property type="entry name" value="GntR"/>
    <property type="match status" value="1"/>
</dbReference>
<evidence type="ECO:0000256" key="5">
    <source>
        <dbReference type="ARBA" id="ARBA00023163"/>
    </source>
</evidence>